<protein>
    <submittedName>
        <fullName evidence="8">ABC transporter ATP-binding protein</fullName>
    </submittedName>
</protein>
<evidence type="ECO:0000256" key="2">
    <source>
        <dbReference type="ARBA" id="ARBA00005417"/>
    </source>
</evidence>
<feature type="domain" description="ABC transporter" evidence="7">
    <location>
        <begin position="18"/>
        <end position="262"/>
    </location>
</feature>
<dbReference type="Pfam" id="PF00005">
    <property type="entry name" value="ABC_tran"/>
    <property type="match status" value="1"/>
</dbReference>
<keyword evidence="5 8" id="KW-0067">ATP-binding</keyword>
<dbReference type="NCBIfam" id="TIGR01727">
    <property type="entry name" value="oligo_HPY"/>
    <property type="match status" value="1"/>
</dbReference>
<evidence type="ECO:0000313" key="9">
    <source>
        <dbReference type="Proteomes" id="UP001243757"/>
    </source>
</evidence>
<name>A0ABT7EYF7_9RHOB</name>
<dbReference type="EMBL" id="JASNJD010000004">
    <property type="protein sequence ID" value="MDK3017309.1"/>
    <property type="molecule type" value="Genomic_DNA"/>
</dbReference>
<evidence type="ECO:0000313" key="8">
    <source>
        <dbReference type="EMBL" id="MDK3017309.1"/>
    </source>
</evidence>
<dbReference type="Gene3D" id="3.40.50.300">
    <property type="entry name" value="P-loop containing nucleotide triphosphate hydrolases"/>
    <property type="match status" value="1"/>
</dbReference>
<comment type="caution">
    <text evidence="8">The sequence shown here is derived from an EMBL/GenBank/DDBJ whole genome shotgun (WGS) entry which is preliminary data.</text>
</comment>
<evidence type="ECO:0000256" key="5">
    <source>
        <dbReference type="ARBA" id="ARBA00022840"/>
    </source>
</evidence>
<sequence length="350" mass="38227">MSQSPILCVENLKKHFVLKHSNALTGREPVKLHAVDDVSLSIHPGEALGLVGESGCGKSTLSRLLCRLVDATSGKLFVDGRDISAMSAAAFSKSPLRSDIQMVFQDPTESLNPRFSIFDLIADPLRQLKRPKNRAEVQARVEAAARSVNLPLELLSRFPHQLSGGQKARVGIARAMVVEPRLLVLDEPTSALDVSVQATVLQLLDKIRHEQGVALLFVSHDLNVVRLLCSRIVVMYLGQVVESGATDPLFHHPAHPYTRALLSAIPTLREGARRERIKLDGDPQSPINPSGTRCRLYGRCPAQQALCNRVEPELRTLPDGRQVRCHFADAPAPPETAPAIDPEITPAPLL</sequence>
<dbReference type="InterPro" id="IPR017871">
    <property type="entry name" value="ABC_transporter-like_CS"/>
</dbReference>
<dbReference type="Pfam" id="PF08352">
    <property type="entry name" value="oligo_HPY"/>
    <property type="match status" value="1"/>
</dbReference>
<dbReference type="PROSITE" id="PS00211">
    <property type="entry name" value="ABC_TRANSPORTER_1"/>
    <property type="match status" value="1"/>
</dbReference>
<evidence type="ECO:0000256" key="3">
    <source>
        <dbReference type="ARBA" id="ARBA00022448"/>
    </source>
</evidence>
<evidence type="ECO:0000256" key="1">
    <source>
        <dbReference type="ARBA" id="ARBA00004417"/>
    </source>
</evidence>
<dbReference type="RefSeq" id="WP_284480129.1">
    <property type="nucleotide sequence ID" value="NZ_JASNJD010000004.1"/>
</dbReference>
<keyword evidence="4" id="KW-0547">Nucleotide-binding</keyword>
<comment type="subcellular location">
    <subcellularLocation>
        <location evidence="1">Cell inner membrane</location>
        <topology evidence="1">Peripheral membrane protein</topology>
    </subcellularLocation>
</comment>
<evidence type="ECO:0000256" key="4">
    <source>
        <dbReference type="ARBA" id="ARBA00022741"/>
    </source>
</evidence>
<dbReference type="SUPFAM" id="SSF52540">
    <property type="entry name" value="P-loop containing nucleoside triphosphate hydrolases"/>
    <property type="match status" value="1"/>
</dbReference>
<dbReference type="InterPro" id="IPR003593">
    <property type="entry name" value="AAA+_ATPase"/>
</dbReference>
<feature type="region of interest" description="Disordered" evidence="6">
    <location>
        <begin position="330"/>
        <end position="350"/>
    </location>
</feature>
<keyword evidence="9" id="KW-1185">Reference proteome</keyword>
<proteinExistence type="inferred from homology"/>
<dbReference type="InterPro" id="IPR027417">
    <property type="entry name" value="P-loop_NTPase"/>
</dbReference>
<gene>
    <name evidence="8" type="ORF">QO033_06445</name>
</gene>
<organism evidence="8 9">
    <name type="scientific">Pseudodonghicola flavimaris</name>
    <dbReference type="NCBI Taxonomy" id="3050036"/>
    <lineage>
        <taxon>Bacteria</taxon>
        <taxon>Pseudomonadati</taxon>
        <taxon>Pseudomonadota</taxon>
        <taxon>Alphaproteobacteria</taxon>
        <taxon>Rhodobacterales</taxon>
        <taxon>Paracoccaceae</taxon>
        <taxon>Pseudodonghicola</taxon>
    </lineage>
</organism>
<dbReference type="InterPro" id="IPR003439">
    <property type="entry name" value="ABC_transporter-like_ATP-bd"/>
</dbReference>
<reference evidence="8 9" key="1">
    <citation type="submission" date="2023-05" db="EMBL/GenBank/DDBJ databases">
        <title>Pseudodonghicola sp. nov.</title>
        <authorList>
            <person name="Huang J."/>
        </authorList>
    </citation>
    <scope>NUCLEOTIDE SEQUENCE [LARGE SCALE GENOMIC DNA]</scope>
    <source>
        <strain evidence="8 9">IC7</strain>
    </source>
</reference>
<dbReference type="PANTHER" id="PTHR43776">
    <property type="entry name" value="TRANSPORT ATP-BINDING PROTEIN"/>
    <property type="match status" value="1"/>
</dbReference>
<dbReference type="GO" id="GO:0005524">
    <property type="term" value="F:ATP binding"/>
    <property type="evidence" value="ECO:0007669"/>
    <property type="project" value="UniProtKB-KW"/>
</dbReference>
<dbReference type="PROSITE" id="PS50893">
    <property type="entry name" value="ABC_TRANSPORTER_2"/>
    <property type="match status" value="1"/>
</dbReference>
<dbReference type="InterPro" id="IPR013563">
    <property type="entry name" value="Oligopep_ABC_C"/>
</dbReference>
<dbReference type="PANTHER" id="PTHR43776:SF7">
    <property type="entry name" value="D,D-DIPEPTIDE TRANSPORT ATP-BINDING PROTEIN DDPF-RELATED"/>
    <property type="match status" value="1"/>
</dbReference>
<evidence type="ECO:0000259" key="7">
    <source>
        <dbReference type="PROSITE" id="PS50893"/>
    </source>
</evidence>
<dbReference type="CDD" id="cd03257">
    <property type="entry name" value="ABC_NikE_OppD_transporters"/>
    <property type="match status" value="1"/>
</dbReference>
<comment type="similarity">
    <text evidence="2">Belongs to the ABC transporter superfamily.</text>
</comment>
<evidence type="ECO:0000256" key="6">
    <source>
        <dbReference type="SAM" id="MobiDB-lite"/>
    </source>
</evidence>
<dbReference type="SMART" id="SM00382">
    <property type="entry name" value="AAA"/>
    <property type="match status" value="1"/>
</dbReference>
<keyword evidence="3" id="KW-0813">Transport</keyword>
<dbReference type="InterPro" id="IPR050319">
    <property type="entry name" value="ABC_transp_ATP-bind"/>
</dbReference>
<dbReference type="Proteomes" id="UP001243757">
    <property type="component" value="Unassembled WGS sequence"/>
</dbReference>
<accession>A0ABT7EYF7</accession>